<proteinExistence type="predicted"/>
<dbReference type="AlphaFoldDB" id="A0A2G6JAC3"/>
<evidence type="ECO:0000313" key="3">
    <source>
        <dbReference type="Proteomes" id="UP000242733"/>
    </source>
</evidence>
<evidence type="ECO:0008006" key="4">
    <source>
        <dbReference type="Google" id="ProtNLM"/>
    </source>
</evidence>
<evidence type="ECO:0000313" key="2">
    <source>
        <dbReference type="EMBL" id="PIE20381.1"/>
    </source>
</evidence>
<sequence length="396" mass="45115">MTNEYRPFFSRKQITVLMWFSFLAIAVLSTMGPGAVEYHDIEHSENKNLYWMELDDQPYTLTLLLPTAVALNSQQRQLQQLKSDVIHSRLHVLMSADFSYQVSPKQDRIEVTLRWALNQKTPDIQALLQTLSQPVIASEWAEAATKIKARSYLNNQSAEQALLNQFYEQLQPMTATTLLDQLTHTYPELFLSPRVTISGENVEDLAATIQPLLPHQETGPTPAALTLSPQQLNNTQDKQVYSLLLGRILPARNAEQFTAERVAAQVLQNLLQNYKEQNILNFRMLWSAMAQSGYSALILTSAQNPVPLLPQLRQQLNDDLVESSQEQLVQQWNDRMRDINHQVSALNLVAFYQLPPETLEQYADSILDQDEDEILDITDKALQTTNQISILQSPSR</sequence>
<keyword evidence="1" id="KW-1133">Transmembrane helix</keyword>
<keyword evidence="1" id="KW-0812">Transmembrane</keyword>
<comment type="caution">
    <text evidence="2">The sequence shown here is derived from an EMBL/GenBank/DDBJ whole genome shotgun (WGS) entry which is preliminary data.</text>
</comment>
<keyword evidence="1" id="KW-0472">Membrane</keyword>
<evidence type="ECO:0000256" key="1">
    <source>
        <dbReference type="SAM" id="Phobius"/>
    </source>
</evidence>
<gene>
    <name evidence="2" type="ORF">CSA61_02280</name>
</gene>
<dbReference type="GO" id="GO:0046872">
    <property type="term" value="F:metal ion binding"/>
    <property type="evidence" value="ECO:0007669"/>
    <property type="project" value="InterPro"/>
</dbReference>
<name>A0A2G6JAC3_NEPCE</name>
<feature type="transmembrane region" description="Helical" evidence="1">
    <location>
        <begin position="16"/>
        <end position="36"/>
    </location>
</feature>
<organism evidence="2 3">
    <name type="scientific">Neptuniibacter caesariensis</name>
    <dbReference type="NCBI Taxonomy" id="207954"/>
    <lineage>
        <taxon>Bacteria</taxon>
        <taxon>Pseudomonadati</taxon>
        <taxon>Pseudomonadota</taxon>
        <taxon>Gammaproteobacteria</taxon>
        <taxon>Oceanospirillales</taxon>
        <taxon>Oceanospirillaceae</taxon>
        <taxon>Neptuniibacter</taxon>
    </lineage>
</organism>
<dbReference type="EMBL" id="PDSG01000008">
    <property type="protein sequence ID" value="PIE20381.1"/>
    <property type="molecule type" value="Genomic_DNA"/>
</dbReference>
<reference evidence="2 3" key="1">
    <citation type="submission" date="2017-10" db="EMBL/GenBank/DDBJ databases">
        <title>Novel microbial diversity and functional potential in the marine mammal oral microbiome.</title>
        <authorList>
            <person name="Dudek N.K."/>
            <person name="Sun C.L."/>
            <person name="Burstein D."/>
            <person name="Kantor R.S."/>
            <person name="Aliaga Goltsman D.S."/>
            <person name="Bik E.M."/>
            <person name="Thomas B.C."/>
            <person name="Banfield J.F."/>
            <person name="Relman D.A."/>
        </authorList>
    </citation>
    <scope>NUCLEOTIDE SEQUENCE [LARGE SCALE GENOMIC DNA]</scope>
    <source>
        <strain evidence="2">DOLJORAL78_49_30</strain>
    </source>
</reference>
<protein>
    <recommendedName>
        <fullName evidence="4">Peptidase M16 C-terminal domain-containing protein</fullName>
    </recommendedName>
</protein>
<dbReference type="InterPro" id="IPR011249">
    <property type="entry name" value="Metalloenz_LuxS/M16"/>
</dbReference>
<dbReference type="SUPFAM" id="SSF63411">
    <property type="entry name" value="LuxS/MPP-like metallohydrolase"/>
    <property type="match status" value="1"/>
</dbReference>
<accession>A0A2G6JAC3</accession>
<dbReference type="Proteomes" id="UP000242733">
    <property type="component" value="Unassembled WGS sequence"/>
</dbReference>